<dbReference type="GO" id="GO:0043531">
    <property type="term" value="F:ADP binding"/>
    <property type="evidence" value="ECO:0007669"/>
    <property type="project" value="InterPro"/>
</dbReference>
<evidence type="ECO:0000313" key="15">
    <source>
        <dbReference type="EMBL" id="KAL0325134.1"/>
    </source>
</evidence>
<evidence type="ECO:0000256" key="5">
    <source>
        <dbReference type="ARBA" id="ARBA00022614"/>
    </source>
</evidence>
<dbReference type="InterPro" id="IPR002182">
    <property type="entry name" value="NB-ARC"/>
</dbReference>
<evidence type="ECO:0000259" key="14">
    <source>
        <dbReference type="Pfam" id="PF23598"/>
    </source>
</evidence>
<protein>
    <submittedName>
        <fullName evidence="15">Late blight resistance proteinR1A-4</fullName>
    </submittedName>
</protein>
<dbReference type="Pfam" id="PF23598">
    <property type="entry name" value="LRR_14"/>
    <property type="match status" value="1"/>
</dbReference>
<keyword evidence="10" id="KW-0067">ATP-binding</keyword>
<dbReference type="Gene3D" id="1.10.8.430">
    <property type="entry name" value="Helical domain of apoptotic protease-activating factors"/>
    <property type="match status" value="1"/>
</dbReference>
<keyword evidence="5" id="KW-0433">Leucine-rich repeat</keyword>
<keyword evidence="6" id="KW-0381">Hypersensitive response</keyword>
<dbReference type="InterPro" id="IPR058922">
    <property type="entry name" value="WHD_DRP"/>
</dbReference>
<sequence length="855" mass="98761">MATAYTALVSLAQTIEQIQEHPRPPVSLDKQQFRSLQDNVVVLQEFLGLYSHRLISPEYEDGLVVRMADVAHAAEDVIESRIVDQILHQYAENITSIHHHHHFYQDLQKVIVDMDLIRKEVIEIRERMGTVQDRQLRRNSNPAGSSMSSSTLQGRKQAMVGSDDVLNELMDKLTGRQSDCRIIPIVGMGGIGKTTLARNAYENPLIVEYFDIRAWIAVSQEYNTREILIELVCQKSKESKDTLSEEELGEMLYKSLSGRRYLIVMDDMWSIEVWDELKLFFPDNNNESRIVITSRLSNLALRISGSCGVRMNFLEENKSWDLFCKIVFGEEGGCPLELEEIGKTIAKNCKGLPLSVIVIGGLLAKSEKARDYWEYIAENLSSIVNLEENERCLRILYMSYKELPIHLKSCFLYIGVYPEGRKIRASRLRKLWVAEGLLKPISGKSLEEVAKEYTKDLIDRNLMMIDRTSKKKYDFSKVLHLAPLVRSLTCDFEEAAPLACFRLLRVIKHYGTKYYTEKIWRNEEHPIEAIFKQVNLRYLACSVPMSLIHRYPSSMHLLWNLQTLVVEHEGTVDAPIEIWKMHQLKHVDVFRLRLPDPPTATGDEFFLPNLQKMSYIEGFKFSEGVVKRIPNIKKLSLNYDYDHDDDDDDLSPSHYCFENVGRLQKLEDLDCRFPSNVRRSDLVESLSMLHSLNKLSLENSRLQWEDITTKIGSLPLLQVLKLFNDAVIGPRWETVKRKASYAEEGQFCRLTFPRIFGIDDLEYWTVAESSHFPCLKHLDLVEVCKLKKIPPSFGEIQTLEWIKLNDCSDSAVVSTKEIAEQQEEFGNQDFLVQVYIYGEPNYKLKSLASHNFRIF</sequence>
<feature type="domain" description="Disease resistance R13L4/SHOC-2-like LRR" evidence="14">
    <location>
        <begin position="485"/>
        <end position="723"/>
    </location>
</feature>
<dbReference type="FunFam" id="1.10.10.10:FF:000322">
    <property type="entry name" value="Probable disease resistance protein At1g63360"/>
    <property type="match status" value="1"/>
</dbReference>
<feature type="domain" description="Disease resistance protein winged helix" evidence="13">
    <location>
        <begin position="416"/>
        <end position="473"/>
    </location>
</feature>
<evidence type="ECO:0000256" key="9">
    <source>
        <dbReference type="ARBA" id="ARBA00022821"/>
    </source>
</evidence>
<dbReference type="Gene3D" id="1.10.10.10">
    <property type="entry name" value="Winged helix-like DNA-binding domain superfamily/Winged helix DNA-binding domain"/>
    <property type="match status" value="1"/>
</dbReference>
<dbReference type="Pfam" id="PF23559">
    <property type="entry name" value="WHD_DRP"/>
    <property type="match status" value="1"/>
</dbReference>
<dbReference type="SUPFAM" id="SSF52540">
    <property type="entry name" value="P-loop containing nucleoside triphosphate hydrolases"/>
    <property type="match status" value="1"/>
</dbReference>
<comment type="subcellular location">
    <subcellularLocation>
        <location evidence="2">Cytoplasm</location>
    </subcellularLocation>
</comment>
<dbReference type="Gene3D" id="1.20.5.4130">
    <property type="match status" value="1"/>
</dbReference>
<evidence type="ECO:0000256" key="11">
    <source>
        <dbReference type="SAM" id="MobiDB-lite"/>
    </source>
</evidence>
<dbReference type="GO" id="GO:0005524">
    <property type="term" value="F:ATP binding"/>
    <property type="evidence" value="ECO:0007669"/>
    <property type="project" value="UniProtKB-KW"/>
</dbReference>
<evidence type="ECO:0000259" key="12">
    <source>
        <dbReference type="Pfam" id="PF00931"/>
    </source>
</evidence>
<dbReference type="Gene3D" id="3.80.10.10">
    <property type="entry name" value="Ribonuclease Inhibitor"/>
    <property type="match status" value="1"/>
</dbReference>
<evidence type="ECO:0000256" key="7">
    <source>
        <dbReference type="ARBA" id="ARBA00022737"/>
    </source>
</evidence>
<dbReference type="PANTHER" id="PTHR23155">
    <property type="entry name" value="DISEASE RESISTANCE PROTEIN RP"/>
    <property type="match status" value="1"/>
</dbReference>
<evidence type="ECO:0000259" key="13">
    <source>
        <dbReference type="Pfam" id="PF23559"/>
    </source>
</evidence>
<evidence type="ECO:0000256" key="2">
    <source>
        <dbReference type="ARBA" id="ARBA00004496"/>
    </source>
</evidence>
<evidence type="ECO:0000256" key="1">
    <source>
        <dbReference type="ARBA" id="ARBA00002074"/>
    </source>
</evidence>
<accession>A0AAW2M2U4</accession>
<dbReference type="GO" id="GO:0005737">
    <property type="term" value="C:cytoplasm"/>
    <property type="evidence" value="ECO:0007669"/>
    <property type="project" value="UniProtKB-SubCell"/>
</dbReference>
<dbReference type="GO" id="GO:0009626">
    <property type="term" value="P:plant-type hypersensitive response"/>
    <property type="evidence" value="ECO:0007669"/>
    <property type="project" value="UniProtKB-KW"/>
</dbReference>
<comment type="similarity">
    <text evidence="3">Belongs to the disease resistance NB-LRR family.</text>
</comment>
<dbReference type="AlphaFoldDB" id="A0AAW2M2U4"/>
<feature type="region of interest" description="Disordered" evidence="11">
    <location>
        <begin position="135"/>
        <end position="156"/>
    </location>
</feature>
<feature type="domain" description="NB-ARC" evidence="12">
    <location>
        <begin position="164"/>
        <end position="330"/>
    </location>
</feature>
<name>A0AAW2M2U4_SESRA</name>
<dbReference type="InterPro" id="IPR042197">
    <property type="entry name" value="Apaf_helical"/>
</dbReference>
<evidence type="ECO:0000256" key="10">
    <source>
        <dbReference type="ARBA" id="ARBA00022840"/>
    </source>
</evidence>
<dbReference type="InterPro" id="IPR032675">
    <property type="entry name" value="LRR_dom_sf"/>
</dbReference>
<dbReference type="EMBL" id="JACGWJ010000023">
    <property type="protein sequence ID" value="KAL0325134.1"/>
    <property type="molecule type" value="Genomic_DNA"/>
</dbReference>
<keyword evidence="4" id="KW-0963">Cytoplasm</keyword>
<dbReference type="InterPro" id="IPR027417">
    <property type="entry name" value="P-loop_NTPase"/>
</dbReference>
<keyword evidence="8" id="KW-0547">Nucleotide-binding</keyword>
<evidence type="ECO:0000256" key="3">
    <source>
        <dbReference type="ARBA" id="ARBA00008894"/>
    </source>
</evidence>
<keyword evidence="9" id="KW-0611">Plant defense</keyword>
<evidence type="ECO:0000256" key="8">
    <source>
        <dbReference type="ARBA" id="ARBA00022741"/>
    </source>
</evidence>
<dbReference type="SUPFAM" id="SSF52058">
    <property type="entry name" value="L domain-like"/>
    <property type="match status" value="1"/>
</dbReference>
<evidence type="ECO:0000256" key="6">
    <source>
        <dbReference type="ARBA" id="ARBA00022667"/>
    </source>
</evidence>
<evidence type="ECO:0000256" key="4">
    <source>
        <dbReference type="ARBA" id="ARBA00022490"/>
    </source>
</evidence>
<dbReference type="Gene3D" id="3.40.50.300">
    <property type="entry name" value="P-loop containing nucleotide triphosphate hydrolases"/>
    <property type="match status" value="1"/>
</dbReference>
<organism evidence="15">
    <name type="scientific">Sesamum radiatum</name>
    <name type="common">Black benniseed</name>
    <dbReference type="NCBI Taxonomy" id="300843"/>
    <lineage>
        <taxon>Eukaryota</taxon>
        <taxon>Viridiplantae</taxon>
        <taxon>Streptophyta</taxon>
        <taxon>Embryophyta</taxon>
        <taxon>Tracheophyta</taxon>
        <taxon>Spermatophyta</taxon>
        <taxon>Magnoliopsida</taxon>
        <taxon>eudicotyledons</taxon>
        <taxon>Gunneridae</taxon>
        <taxon>Pentapetalae</taxon>
        <taxon>asterids</taxon>
        <taxon>lamiids</taxon>
        <taxon>Lamiales</taxon>
        <taxon>Pedaliaceae</taxon>
        <taxon>Sesamum</taxon>
    </lineage>
</organism>
<dbReference type="InterPro" id="IPR055414">
    <property type="entry name" value="LRR_R13L4/SHOC2-like"/>
</dbReference>
<dbReference type="Pfam" id="PF00931">
    <property type="entry name" value="NB-ARC"/>
    <property type="match status" value="1"/>
</dbReference>
<comment type="caution">
    <text evidence="15">The sequence shown here is derived from an EMBL/GenBank/DDBJ whole genome shotgun (WGS) entry which is preliminary data.</text>
</comment>
<keyword evidence="7" id="KW-0677">Repeat</keyword>
<proteinExistence type="inferred from homology"/>
<dbReference type="InterPro" id="IPR036388">
    <property type="entry name" value="WH-like_DNA-bd_sf"/>
</dbReference>
<comment type="function">
    <text evidence="1">Confers resistance to late blight (Phytophthora infestans) races carrying the avirulence gene Avr1. Resistance proteins guard the plant against pathogens that contain an appropriate avirulence protein via an indirect interaction with this avirulence protein. That triggers a defense system including the hypersensitive response, which restricts the pathogen growth.</text>
</comment>
<reference evidence="15" key="2">
    <citation type="journal article" date="2024" name="Plant">
        <title>Genomic evolution and insights into agronomic trait innovations of Sesamum species.</title>
        <authorList>
            <person name="Miao H."/>
            <person name="Wang L."/>
            <person name="Qu L."/>
            <person name="Liu H."/>
            <person name="Sun Y."/>
            <person name="Le M."/>
            <person name="Wang Q."/>
            <person name="Wei S."/>
            <person name="Zheng Y."/>
            <person name="Lin W."/>
            <person name="Duan Y."/>
            <person name="Cao H."/>
            <person name="Xiong S."/>
            <person name="Wang X."/>
            <person name="Wei L."/>
            <person name="Li C."/>
            <person name="Ma Q."/>
            <person name="Ju M."/>
            <person name="Zhao R."/>
            <person name="Li G."/>
            <person name="Mu C."/>
            <person name="Tian Q."/>
            <person name="Mei H."/>
            <person name="Zhang T."/>
            <person name="Gao T."/>
            <person name="Zhang H."/>
        </authorList>
    </citation>
    <scope>NUCLEOTIDE SEQUENCE</scope>
    <source>
        <strain evidence="15">G02</strain>
    </source>
</reference>
<dbReference type="GO" id="GO:0051607">
    <property type="term" value="P:defense response to virus"/>
    <property type="evidence" value="ECO:0007669"/>
    <property type="project" value="UniProtKB-ARBA"/>
</dbReference>
<reference evidence="15" key="1">
    <citation type="submission" date="2020-06" db="EMBL/GenBank/DDBJ databases">
        <authorList>
            <person name="Li T."/>
            <person name="Hu X."/>
            <person name="Zhang T."/>
            <person name="Song X."/>
            <person name="Zhang H."/>
            <person name="Dai N."/>
            <person name="Sheng W."/>
            <person name="Hou X."/>
            <person name="Wei L."/>
        </authorList>
    </citation>
    <scope>NUCLEOTIDE SEQUENCE</scope>
    <source>
        <strain evidence="15">G02</strain>
        <tissue evidence="15">Leaf</tissue>
    </source>
</reference>
<dbReference type="InterPro" id="IPR044974">
    <property type="entry name" value="Disease_R_plants"/>
</dbReference>
<gene>
    <name evidence="15" type="ORF">Sradi_5082700</name>
</gene>
<dbReference type="PANTHER" id="PTHR23155:SF1152">
    <property type="entry name" value="AAA+ ATPASE DOMAIN-CONTAINING PROTEIN"/>
    <property type="match status" value="1"/>
</dbReference>
<dbReference type="PRINTS" id="PR00364">
    <property type="entry name" value="DISEASERSIST"/>
</dbReference>
<dbReference type="FunFam" id="3.40.50.300:FF:001091">
    <property type="entry name" value="Probable disease resistance protein At1g61300"/>
    <property type="match status" value="1"/>
</dbReference>